<dbReference type="GO" id="GO:0046930">
    <property type="term" value="C:pore complex"/>
    <property type="evidence" value="ECO:0007669"/>
    <property type="project" value="UniProtKB-KW"/>
</dbReference>
<evidence type="ECO:0000313" key="5">
    <source>
        <dbReference type="EMBL" id="TCJ86969.1"/>
    </source>
</evidence>
<keyword evidence="3" id="KW-0732">Signal</keyword>
<name>A0A4R1F3G1_9GAMM</name>
<keyword evidence="2" id="KW-0812">Transmembrane</keyword>
<feature type="domain" description="Outer membrane protein OmpA-like transmembrane" evidence="4">
    <location>
        <begin position="34"/>
        <end position="159"/>
    </location>
</feature>
<proteinExistence type="inferred from homology"/>
<keyword evidence="6" id="KW-1185">Reference proteome</keyword>
<dbReference type="AlphaFoldDB" id="A0A4R1F3G1"/>
<dbReference type="EMBL" id="SMFQ01000003">
    <property type="protein sequence ID" value="TCJ86969.1"/>
    <property type="molecule type" value="Genomic_DNA"/>
</dbReference>
<evidence type="ECO:0000259" key="4">
    <source>
        <dbReference type="Pfam" id="PF01389"/>
    </source>
</evidence>
<dbReference type="RefSeq" id="WP_131905291.1">
    <property type="nucleotide sequence ID" value="NZ_BAAAFU010000004.1"/>
</dbReference>
<dbReference type="GO" id="GO:0009279">
    <property type="term" value="C:cell outer membrane"/>
    <property type="evidence" value="ECO:0007669"/>
    <property type="project" value="InterPro"/>
</dbReference>
<evidence type="ECO:0000256" key="3">
    <source>
        <dbReference type="SAM" id="SignalP"/>
    </source>
</evidence>
<dbReference type="SUPFAM" id="SSF56925">
    <property type="entry name" value="OMPA-like"/>
    <property type="match status" value="1"/>
</dbReference>
<dbReference type="GO" id="GO:0015288">
    <property type="term" value="F:porin activity"/>
    <property type="evidence" value="ECO:0007669"/>
    <property type="project" value="UniProtKB-KW"/>
</dbReference>
<sequence>MNKTLLSTTLSVILLSGVSTAHANDFYFAANGMHAEYGDDFDEAGFNVAVGKYIGSGKHVSLELGYTDFGDTAISQGGIEREFEATAIQFSAVGYVPLTPRAGIYGRVGAERIRTEVSSNNVRVRVEETNPFVGVGGYYNVTENIDVRIEYQRHEQLDEYFDSYNAGLTVDTL</sequence>
<comment type="caution">
    <text evidence="5">The sequence shown here is derived from an EMBL/GenBank/DDBJ whole genome shotgun (WGS) entry which is preliminary data.</text>
</comment>
<keyword evidence="2" id="KW-0406">Ion transport</keyword>
<gene>
    <name evidence="5" type="ORF">EV695_1469</name>
</gene>
<feature type="signal peptide" evidence="3">
    <location>
        <begin position="1"/>
        <end position="23"/>
    </location>
</feature>
<dbReference type="InterPro" id="IPR011250">
    <property type="entry name" value="OMP/PagP_B-barrel"/>
</dbReference>
<keyword evidence="2" id="KW-0626">Porin</keyword>
<comment type="similarity">
    <text evidence="1">Belongs to the outer membrane OOP (TC 1.B.6) superfamily. OmpA family.</text>
</comment>
<reference evidence="5 6" key="1">
    <citation type="submission" date="2019-03" db="EMBL/GenBank/DDBJ databases">
        <title>Genomic Encyclopedia of Type Strains, Phase IV (KMG-IV): sequencing the most valuable type-strain genomes for metagenomic binning, comparative biology and taxonomic classification.</title>
        <authorList>
            <person name="Goeker M."/>
        </authorList>
    </citation>
    <scope>NUCLEOTIDE SEQUENCE [LARGE SCALE GENOMIC DNA]</scope>
    <source>
        <strain evidence="5 6">DSM 24830</strain>
    </source>
</reference>
<evidence type="ECO:0000313" key="6">
    <source>
        <dbReference type="Proteomes" id="UP000294887"/>
    </source>
</evidence>
<protein>
    <submittedName>
        <fullName evidence="5">OmpA family protein</fullName>
    </submittedName>
</protein>
<dbReference type="InterPro" id="IPR000498">
    <property type="entry name" value="OmpA-like_TM_dom"/>
</dbReference>
<evidence type="ECO:0000256" key="1">
    <source>
        <dbReference type="ARBA" id="ARBA00005710"/>
    </source>
</evidence>
<dbReference type="Proteomes" id="UP000294887">
    <property type="component" value="Unassembled WGS sequence"/>
</dbReference>
<feature type="chain" id="PRO_5020962918" evidence="3">
    <location>
        <begin position="24"/>
        <end position="173"/>
    </location>
</feature>
<accession>A0A4R1F3G1</accession>
<dbReference type="OrthoDB" id="9805832at2"/>
<dbReference type="Pfam" id="PF01389">
    <property type="entry name" value="OmpA_membrane"/>
    <property type="match status" value="1"/>
</dbReference>
<dbReference type="Gene3D" id="2.40.160.20">
    <property type="match status" value="1"/>
</dbReference>
<evidence type="ECO:0000256" key="2">
    <source>
        <dbReference type="ARBA" id="ARBA00023114"/>
    </source>
</evidence>
<keyword evidence="2" id="KW-0813">Transport</keyword>
<organism evidence="5 6">
    <name type="scientific">Cocleimonas flava</name>
    <dbReference type="NCBI Taxonomy" id="634765"/>
    <lineage>
        <taxon>Bacteria</taxon>
        <taxon>Pseudomonadati</taxon>
        <taxon>Pseudomonadota</taxon>
        <taxon>Gammaproteobacteria</taxon>
        <taxon>Thiotrichales</taxon>
        <taxon>Thiotrichaceae</taxon>
        <taxon>Cocleimonas</taxon>
    </lineage>
</organism>